<dbReference type="HOGENOM" id="CLU_2580357_0_0_1"/>
<dbReference type="OrthoDB" id="2686280at2759"/>
<evidence type="ECO:0000313" key="1">
    <source>
        <dbReference type="EMBL" id="KIK97981.1"/>
    </source>
</evidence>
<gene>
    <name evidence="1" type="ORF">PAXRUDRAFT_135202</name>
</gene>
<accession>A0A0D0E239</accession>
<reference evidence="2" key="2">
    <citation type="submission" date="2015-01" db="EMBL/GenBank/DDBJ databases">
        <title>Evolutionary Origins and Diversification of the Mycorrhizal Mutualists.</title>
        <authorList>
            <consortium name="DOE Joint Genome Institute"/>
            <consortium name="Mycorrhizal Genomics Consortium"/>
            <person name="Kohler A."/>
            <person name="Kuo A."/>
            <person name="Nagy L.G."/>
            <person name="Floudas D."/>
            <person name="Copeland A."/>
            <person name="Barry K.W."/>
            <person name="Cichocki N."/>
            <person name="Veneault-Fourrey C."/>
            <person name="LaButti K."/>
            <person name="Lindquist E.A."/>
            <person name="Lipzen A."/>
            <person name="Lundell T."/>
            <person name="Morin E."/>
            <person name="Murat C."/>
            <person name="Riley R."/>
            <person name="Ohm R."/>
            <person name="Sun H."/>
            <person name="Tunlid A."/>
            <person name="Henrissat B."/>
            <person name="Grigoriev I.V."/>
            <person name="Hibbett D.S."/>
            <person name="Martin F."/>
        </authorList>
    </citation>
    <scope>NUCLEOTIDE SEQUENCE [LARGE SCALE GENOMIC DNA]</scope>
    <source>
        <strain evidence="2">Ve08.2h10</strain>
    </source>
</reference>
<organism evidence="1 2">
    <name type="scientific">Paxillus rubicundulus Ve08.2h10</name>
    <dbReference type="NCBI Taxonomy" id="930991"/>
    <lineage>
        <taxon>Eukaryota</taxon>
        <taxon>Fungi</taxon>
        <taxon>Dikarya</taxon>
        <taxon>Basidiomycota</taxon>
        <taxon>Agaricomycotina</taxon>
        <taxon>Agaricomycetes</taxon>
        <taxon>Agaricomycetidae</taxon>
        <taxon>Boletales</taxon>
        <taxon>Paxilineae</taxon>
        <taxon>Paxillaceae</taxon>
        <taxon>Paxillus</taxon>
    </lineage>
</organism>
<evidence type="ECO:0000313" key="2">
    <source>
        <dbReference type="Proteomes" id="UP000054538"/>
    </source>
</evidence>
<protein>
    <submittedName>
        <fullName evidence="1">Uncharacterized protein</fullName>
    </submittedName>
</protein>
<dbReference type="EMBL" id="KN824912">
    <property type="protein sequence ID" value="KIK97981.1"/>
    <property type="molecule type" value="Genomic_DNA"/>
</dbReference>
<dbReference type="InParanoid" id="A0A0D0E239"/>
<sequence length="81" mass="9187">EKKKKVDAAQIRNKTENASHHTCHAVMTGCKVFTGSLQSKKKNELQDIAFGLQLPVDGTKDDIVTCIQRYLDKNWWLELDG</sequence>
<proteinExistence type="predicted"/>
<reference evidence="1 2" key="1">
    <citation type="submission" date="2014-04" db="EMBL/GenBank/DDBJ databases">
        <authorList>
            <consortium name="DOE Joint Genome Institute"/>
            <person name="Kuo A."/>
            <person name="Kohler A."/>
            <person name="Jargeat P."/>
            <person name="Nagy L.G."/>
            <person name="Floudas D."/>
            <person name="Copeland A."/>
            <person name="Barry K.W."/>
            <person name="Cichocki N."/>
            <person name="Veneault-Fourrey C."/>
            <person name="LaButti K."/>
            <person name="Lindquist E.A."/>
            <person name="Lipzen A."/>
            <person name="Lundell T."/>
            <person name="Morin E."/>
            <person name="Murat C."/>
            <person name="Sun H."/>
            <person name="Tunlid A."/>
            <person name="Henrissat B."/>
            <person name="Grigoriev I.V."/>
            <person name="Hibbett D.S."/>
            <person name="Martin F."/>
            <person name="Nordberg H.P."/>
            <person name="Cantor M.N."/>
            <person name="Hua S.X."/>
        </authorList>
    </citation>
    <scope>NUCLEOTIDE SEQUENCE [LARGE SCALE GENOMIC DNA]</scope>
    <source>
        <strain evidence="1 2">Ve08.2h10</strain>
    </source>
</reference>
<name>A0A0D0E239_9AGAM</name>
<keyword evidence="2" id="KW-1185">Reference proteome</keyword>
<dbReference type="Proteomes" id="UP000054538">
    <property type="component" value="Unassembled WGS sequence"/>
</dbReference>
<dbReference type="AlphaFoldDB" id="A0A0D0E239"/>
<feature type="non-terminal residue" evidence="1">
    <location>
        <position position="1"/>
    </location>
</feature>